<feature type="domain" description="ATP-grasp" evidence="5">
    <location>
        <begin position="104"/>
        <end position="320"/>
    </location>
</feature>
<dbReference type="PANTHER" id="PTHR43585">
    <property type="entry name" value="FUMIPYRROLE BIOSYNTHESIS PROTEIN C"/>
    <property type="match status" value="1"/>
</dbReference>
<sequence>MRRNVFVVGLDDHNLATLRSLPDVEDYAFHQLLTQPELQTGTVSVADLLAKAFRQLDAFDGPIDAVVGYWDFPVSLMVPVLCRRYGLRSADLTAVMKCEHKYWSRLEQRKVVDNLPAFALLDPAALPATLPRELSYPVWVKPVKSASSEGASYAGDEAELQTAVTRARATLDRIGPAWEELLAMVELPTEIAAAGARTCLVEEAVTGHQFTVEGYGRAGRVRTYGVVDSFRYPGSSSFLRYQYPSVLPDEVQAEAAAVTEKVITAVGLEDSTFNIEYFWDAASGRLNLLEINTRHSQSHAMLFTLVDGVPNHACMVALALGREPDLPRGQGRYRTAAKWFLRRFADGVVRRVPTRDEVAAVERAVPGTTVRPLVAAGDRLSQADGEDSYSFVLAEIYTGGDDEAELAAKYAACVEALTFEVDDVGEDT</sequence>
<proteinExistence type="predicted"/>
<keyword evidence="2 4" id="KW-0547">Nucleotide-binding</keyword>
<dbReference type="InterPro" id="IPR011761">
    <property type="entry name" value="ATP-grasp"/>
</dbReference>
<evidence type="ECO:0000313" key="6">
    <source>
        <dbReference type="EMBL" id="PFG39849.1"/>
    </source>
</evidence>
<dbReference type="Gene3D" id="3.30.470.20">
    <property type="entry name" value="ATP-grasp fold, B domain"/>
    <property type="match status" value="1"/>
</dbReference>
<dbReference type="AlphaFoldDB" id="A0A2A9ENQ5"/>
<comment type="caution">
    <text evidence="6">The sequence shown here is derived from an EMBL/GenBank/DDBJ whole genome shotgun (WGS) entry which is preliminary data.</text>
</comment>
<name>A0A2A9ENQ5_9MICO</name>
<evidence type="ECO:0000259" key="5">
    <source>
        <dbReference type="PROSITE" id="PS50975"/>
    </source>
</evidence>
<dbReference type="Proteomes" id="UP000222106">
    <property type="component" value="Unassembled WGS sequence"/>
</dbReference>
<dbReference type="Gene3D" id="3.30.1490.20">
    <property type="entry name" value="ATP-grasp fold, A domain"/>
    <property type="match status" value="1"/>
</dbReference>
<evidence type="ECO:0000256" key="2">
    <source>
        <dbReference type="ARBA" id="ARBA00022741"/>
    </source>
</evidence>
<gene>
    <name evidence="6" type="ORF">ATJ97_2367</name>
</gene>
<dbReference type="PROSITE" id="PS50975">
    <property type="entry name" value="ATP_GRASP"/>
    <property type="match status" value="1"/>
</dbReference>
<evidence type="ECO:0000256" key="3">
    <source>
        <dbReference type="ARBA" id="ARBA00022840"/>
    </source>
</evidence>
<protein>
    <submittedName>
        <fullName evidence="6">ATP-grasp domain-containing protein</fullName>
    </submittedName>
</protein>
<evidence type="ECO:0000256" key="1">
    <source>
        <dbReference type="ARBA" id="ARBA00022598"/>
    </source>
</evidence>
<organism evidence="6 7">
    <name type="scientific">Georgenia soli</name>
    <dbReference type="NCBI Taxonomy" id="638953"/>
    <lineage>
        <taxon>Bacteria</taxon>
        <taxon>Bacillati</taxon>
        <taxon>Actinomycetota</taxon>
        <taxon>Actinomycetes</taxon>
        <taxon>Micrococcales</taxon>
        <taxon>Bogoriellaceae</taxon>
        <taxon>Georgenia</taxon>
    </lineage>
</organism>
<dbReference type="SUPFAM" id="SSF56059">
    <property type="entry name" value="Glutathione synthetase ATP-binding domain-like"/>
    <property type="match status" value="1"/>
</dbReference>
<dbReference type="OrthoDB" id="8441067at2"/>
<keyword evidence="7" id="KW-1185">Reference proteome</keyword>
<dbReference type="GO" id="GO:0016874">
    <property type="term" value="F:ligase activity"/>
    <property type="evidence" value="ECO:0007669"/>
    <property type="project" value="UniProtKB-KW"/>
</dbReference>
<evidence type="ECO:0000313" key="7">
    <source>
        <dbReference type="Proteomes" id="UP000222106"/>
    </source>
</evidence>
<dbReference type="InterPro" id="IPR052032">
    <property type="entry name" value="ATP-dep_AA_Ligase"/>
</dbReference>
<accession>A0A2A9ENQ5</accession>
<keyword evidence="3 4" id="KW-0067">ATP-binding</keyword>
<evidence type="ECO:0000256" key="4">
    <source>
        <dbReference type="PROSITE-ProRule" id="PRU00409"/>
    </source>
</evidence>
<dbReference type="GO" id="GO:0005524">
    <property type="term" value="F:ATP binding"/>
    <property type="evidence" value="ECO:0007669"/>
    <property type="project" value="UniProtKB-UniRule"/>
</dbReference>
<reference evidence="6 7" key="1">
    <citation type="submission" date="2017-10" db="EMBL/GenBank/DDBJ databases">
        <title>Sequencing the genomes of 1000 actinobacteria strains.</title>
        <authorList>
            <person name="Klenk H.-P."/>
        </authorList>
    </citation>
    <scope>NUCLEOTIDE SEQUENCE [LARGE SCALE GENOMIC DNA]</scope>
    <source>
        <strain evidence="6 7">DSM 21838</strain>
    </source>
</reference>
<dbReference type="RefSeq" id="WP_098483879.1">
    <property type="nucleotide sequence ID" value="NZ_PDJI01000004.1"/>
</dbReference>
<dbReference type="InterPro" id="IPR013815">
    <property type="entry name" value="ATP_grasp_subdomain_1"/>
</dbReference>
<dbReference type="EMBL" id="PDJI01000004">
    <property type="protein sequence ID" value="PFG39849.1"/>
    <property type="molecule type" value="Genomic_DNA"/>
</dbReference>
<dbReference type="Pfam" id="PF13535">
    <property type="entry name" value="ATP-grasp_4"/>
    <property type="match status" value="1"/>
</dbReference>
<dbReference type="GO" id="GO:0046872">
    <property type="term" value="F:metal ion binding"/>
    <property type="evidence" value="ECO:0007669"/>
    <property type="project" value="InterPro"/>
</dbReference>
<keyword evidence="1" id="KW-0436">Ligase</keyword>
<dbReference type="PANTHER" id="PTHR43585:SF2">
    <property type="entry name" value="ATP-GRASP ENZYME FSQD"/>
    <property type="match status" value="1"/>
</dbReference>